<dbReference type="Gene3D" id="1.10.287.540">
    <property type="entry name" value="Helix hairpin bin"/>
    <property type="match status" value="1"/>
</dbReference>
<gene>
    <name evidence="3" type="ORF">ABG79_00285</name>
</gene>
<dbReference type="Proteomes" id="UP000052015">
    <property type="component" value="Unassembled WGS sequence"/>
</dbReference>
<dbReference type="STRING" id="908809.ABG79_00285"/>
<proteinExistence type="inferred from homology"/>
<sequence>MRKDDIMVTKEQIARINELYKKQVAGTLTEEEKKEQAFLRRLYVDSVKENLRSQLENIKIVTPEEYEQLKKEEKCSCGHEHCHHKH</sequence>
<comment type="similarity">
    <text evidence="2">Belongs to the UPF0291 family.</text>
</comment>
<dbReference type="Pfam" id="PF05979">
    <property type="entry name" value="DUF896"/>
    <property type="match status" value="1"/>
</dbReference>
<dbReference type="PANTHER" id="PTHR37300:SF1">
    <property type="entry name" value="UPF0291 PROTEIN YNZC"/>
    <property type="match status" value="1"/>
</dbReference>
<keyword evidence="4" id="KW-1185">Reference proteome</keyword>
<dbReference type="GO" id="GO:0005737">
    <property type="term" value="C:cytoplasm"/>
    <property type="evidence" value="ECO:0007669"/>
    <property type="project" value="UniProtKB-SubCell"/>
</dbReference>
<evidence type="ECO:0000313" key="3">
    <source>
        <dbReference type="EMBL" id="KRQ88117.1"/>
    </source>
</evidence>
<reference evidence="3 4" key="1">
    <citation type="submission" date="2015-09" db="EMBL/GenBank/DDBJ databases">
        <title>Draft genome sequence of a Caloramator mitchellensis, a moderate thermophile from the Great Artesian Basin of Australia.</title>
        <authorList>
            <person name="Patel B.K."/>
        </authorList>
    </citation>
    <scope>NUCLEOTIDE SEQUENCE [LARGE SCALE GENOMIC DNA]</scope>
    <source>
        <strain evidence="3 4">VF08</strain>
    </source>
</reference>
<protein>
    <recommendedName>
        <fullName evidence="2">UPF0291 protein ABG79_00285</fullName>
    </recommendedName>
</protein>
<dbReference type="AlphaFoldDB" id="A0A0R3K4R6"/>
<dbReference type="SUPFAM" id="SSF158221">
    <property type="entry name" value="YnzC-like"/>
    <property type="match status" value="1"/>
</dbReference>
<organism evidence="3 4">
    <name type="scientific">Caloramator mitchellensis</name>
    <dbReference type="NCBI Taxonomy" id="908809"/>
    <lineage>
        <taxon>Bacteria</taxon>
        <taxon>Bacillati</taxon>
        <taxon>Bacillota</taxon>
        <taxon>Clostridia</taxon>
        <taxon>Eubacteriales</taxon>
        <taxon>Clostridiaceae</taxon>
        <taxon>Caloramator</taxon>
    </lineage>
</organism>
<evidence type="ECO:0000256" key="1">
    <source>
        <dbReference type="ARBA" id="ARBA00022490"/>
    </source>
</evidence>
<dbReference type="PANTHER" id="PTHR37300">
    <property type="entry name" value="UPF0291 PROTEIN CBO2609/CLC_2481"/>
    <property type="match status" value="1"/>
</dbReference>
<dbReference type="HAMAP" id="MF_01103">
    <property type="entry name" value="UPF0291"/>
    <property type="match status" value="1"/>
</dbReference>
<dbReference type="EMBL" id="LKHP01000001">
    <property type="protein sequence ID" value="KRQ88117.1"/>
    <property type="molecule type" value="Genomic_DNA"/>
</dbReference>
<keyword evidence="1 2" id="KW-0963">Cytoplasm</keyword>
<accession>A0A0R3K4R6</accession>
<dbReference type="InterPro" id="IPR009242">
    <property type="entry name" value="DUF896"/>
</dbReference>
<evidence type="ECO:0000313" key="4">
    <source>
        <dbReference type="Proteomes" id="UP000052015"/>
    </source>
</evidence>
<evidence type="ECO:0000256" key="2">
    <source>
        <dbReference type="HAMAP-Rule" id="MF_01103"/>
    </source>
</evidence>
<comment type="subcellular location">
    <subcellularLocation>
        <location evidence="2">Cytoplasm</location>
    </subcellularLocation>
</comment>
<comment type="caution">
    <text evidence="3">The sequence shown here is derived from an EMBL/GenBank/DDBJ whole genome shotgun (WGS) entry which is preliminary data.</text>
</comment>
<name>A0A0R3K4R6_CALMK</name>